<dbReference type="InterPro" id="IPR011066">
    <property type="entry name" value="MscS_channel_C_sf"/>
</dbReference>
<comment type="subcellular location">
    <subcellularLocation>
        <location evidence="1">Cell membrane</location>
        <topology evidence="1">Multi-pass membrane protein</topology>
    </subcellularLocation>
</comment>
<reference evidence="12 13" key="1">
    <citation type="submission" date="2020-05" db="EMBL/GenBank/DDBJ databases">
        <title>Mucilaginibacter mali sp. nov.</title>
        <authorList>
            <person name="Kim H.S."/>
            <person name="Lee K.C."/>
            <person name="Suh M.K."/>
            <person name="Kim J.-S."/>
            <person name="Han K.-I."/>
            <person name="Eom M.K."/>
            <person name="Shin Y.K."/>
            <person name="Lee J.-S."/>
        </authorList>
    </citation>
    <scope>NUCLEOTIDE SEQUENCE [LARGE SCALE GENOMIC DNA]</scope>
    <source>
        <strain evidence="12 13">G2-14</strain>
    </source>
</reference>
<accession>A0A7D4QEQ3</accession>
<dbReference type="PANTHER" id="PTHR30347:SF1">
    <property type="entry name" value="MECHANOSENSITIVE CHANNEL MSCK"/>
    <property type="match status" value="1"/>
</dbReference>
<feature type="transmembrane region" description="Helical" evidence="8">
    <location>
        <begin position="318"/>
        <end position="339"/>
    </location>
</feature>
<feature type="transmembrane region" description="Helical" evidence="8">
    <location>
        <begin position="601"/>
        <end position="622"/>
    </location>
</feature>
<feature type="transmembrane region" description="Helical" evidence="8">
    <location>
        <begin position="398"/>
        <end position="415"/>
    </location>
</feature>
<feature type="compositionally biased region" description="Basic and acidic residues" evidence="7">
    <location>
        <begin position="30"/>
        <end position="50"/>
    </location>
</feature>
<dbReference type="AlphaFoldDB" id="A0A7D4QEQ3"/>
<dbReference type="InterPro" id="IPR049278">
    <property type="entry name" value="MS_channel_C"/>
</dbReference>
<dbReference type="SUPFAM" id="SSF50182">
    <property type="entry name" value="Sm-like ribonucleoproteins"/>
    <property type="match status" value="1"/>
</dbReference>
<keyword evidence="5 8" id="KW-1133">Transmembrane helix</keyword>
<keyword evidence="13" id="KW-1185">Reference proteome</keyword>
<feature type="transmembrane region" description="Helical" evidence="8">
    <location>
        <begin position="345"/>
        <end position="363"/>
    </location>
</feature>
<evidence type="ECO:0000256" key="1">
    <source>
        <dbReference type="ARBA" id="ARBA00004651"/>
    </source>
</evidence>
<dbReference type="Gene3D" id="1.10.287.1260">
    <property type="match status" value="1"/>
</dbReference>
<dbReference type="Gene3D" id="3.30.70.100">
    <property type="match status" value="1"/>
</dbReference>
<feature type="transmembrane region" description="Helical" evidence="8">
    <location>
        <begin position="370"/>
        <end position="392"/>
    </location>
</feature>
<keyword evidence="3" id="KW-1003">Cell membrane</keyword>
<proteinExistence type="inferred from homology"/>
<dbReference type="Pfam" id="PF00924">
    <property type="entry name" value="MS_channel_2nd"/>
    <property type="match status" value="1"/>
</dbReference>
<feature type="transmembrane region" description="Helical" evidence="8">
    <location>
        <begin position="427"/>
        <end position="446"/>
    </location>
</feature>
<evidence type="ECO:0000256" key="2">
    <source>
        <dbReference type="ARBA" id="ARBA00008017"/>
    </source>
</evidence>
<sequence length="838" mass="94286">MYKAFIYLLSILFLVIAGPMARAQNNAKTDSAKKTPTSKRERERRSMRSRDEMMRALNQSDTSINGLLQRIEQYTITFNQINNNLSDGLDTADISGQIPSVTRRLNRMDSLAKTHKSSTLRYLFVLRDNLDRTQTKLEGWQSDLEDINARLVQNQKDLIRFFKDTSLRNVPNDSLLRHTYFKQVKSIRSLWRRTDSVNRKSLLQVNLLQDKIAVAYNRILDQTDQIDAKIRRFAMKAIDGESDYIWNTGLQTADFKEAFNSTVKLNRILFSYFNKNEQLTNMAGILFFALVLGWVIFSRQKTIRNSENPKLVFERAYFIQNQPVIASLLVATAIVPYFYNQPPVVCLESIFLVAIIISLFLVWKRHPQTFGFLSPLFWITLVYGFSNLFIQISNIDRYVILLLSMVCIGLGLSFLKKLKSLPDGHLPYTGLVLRIFVGMHILSFLLNVSGRFSLAKIVGVTAVFNLWQLVIFYLVIQIVLQCLYLSFQTRKDSNSIINWMDFDLVQKKFTSVLATIAGLLWLFTLCQNLNIDDWASDNISDLLNQSRTVNGASFTFGGFVIFIAVIWLSSVTSRIISYFYDVSARRVTDLSVLKKKNRTSALVIRLAVFSAGFLLAVAASGFPLEKLTIIISAFGIGIGFGLQTIVNNLVSGLILAFEKPIQIGDIIEVGGQSGTMKEIGIRSSKLLTSDGSEVIIPNGDLISQHVVNWTLSNSNRRIDLAVAAAYGVDINKVKDLLKATLTNRDDIMTTPAPSVYLNAVSEHSVDFKLFFWADDINNTSELKSRVLADIYTVLGENGVELPSSCQDVNVRFPDGVPGASSSNKETPGSDLATKGTKK</sequence>
<dbReference type="InterPro" id="IPR006685">
    <property type="entry name" value="MscS_channel_2nd"/>
</dbReference>
<feature type="transmembrane region" description="Helical" evidence="8">
    <location>
        <begin position="466"/>
        <end position="487"/>
    </location>
</feature>
<gene>
    <name evidence="12" type="ORF">HQ865_08605</name>
</gene>
<comment type="similarity">
    <text evidence="2">Belongs to the MscS (TC 1.A.23) family.</text>
</comment>
<feature type="region of interest" description="Disordered" evidence="7">
    <location>
        <begin position="24"/>
        <end position="50"/>
    </location>
</feature>
<feature type="transmembrane region" description="Helical" evidence="8">
    <location>
        <begin position="551"/>
        <end position="580"/>
    </location>
</feature>
<dbReference type="GO" id="GO:0008381">
    <property type="term" value="F:mechanosensitive monoatomic ion channel activity"/>
    <property type="evidence" value="ECO:0007669"/>
    <property type="project" value="UniProtKB-ARBA"/>
</dbReference>
<feature type="signal peptide" evidence="9">
    <location>
        <begin position="1"/>
        <end position="23"/>
    </location>
</feature>
<feature type="domain" description="Mechanosensitive ion channel MscS" evidence="10">
    <location>
        <begin position="644"/>
        <end position="710"/>
    </location>
</feature>
<feature type="transmembrane region" description="Helical" evidence="8">
    <location>
        <begin position="628"/>
        <end position="650"/>
    </location>
</feature>
<keyword evidence="9" id="KW-0732">Signal</keyword>
<feature type="chain" id="PRO_5028946173" evidence="9">
    <location>
        <begin position="24"/>
        <end position="838"/>
    </location>
</feature>
<feature type="region of interest" description="Disordered" evidence="7">
    <location>
        <begin position="813"/>
        <end position="838"/>
    </location>
</feature>
<dbReference type="InterPro" id="IPR011014">
    <property type="entry name" value="MscS_channel_TM-2"/>
</dbReference>
<keyword evidence="6 8" id="KW-0472">Membrane</keyword>
<evidence type="ECO:0000256" key="6">
    <source>
        <dbReference type="ARBA" id="ARBA00023136"/>
    </source>
</evidence>
<dbReference type="KEGG" id="mmab:HQ865_08605"/>
<evidence type="ECO:0000259" key="10">
    <source>
        <dbReference type="Pfam" id="PF00924"/>
    </source>
</evidence>
<dbReference type="InterPro" id="IPR010920">
    <property type="entry name" value="LSM_dom_sf"/>
</dbReference>
<evidence type="ECO:0000259" key="11">
    <source>
        <dbReference type="Pfam" id="PF21082"/>
    </source>
</evidence>
<dbReference type="InterPro" id="IPR052702">
    <property type="entry name" value="MscS-like_channel"/>
</dbReference>
<dbReference type="SUPFAM" id="SSF82861">
    <property type="entry name" value="Mechanosensitive channel protein MscS (YggB), transmembrane region"/>
    <property type="match status" value="1"/>
</dbReference>
<dbReference type="Pfam" id="PF21082">
    <property type="entry name" value="MS_channel_3rd"/>
    <property type="match status" value="1"/>
</dbReference>
<dbReference type="RefSeq" id="WP_173414504.1">
    <property type="nucleotide sequence ID" value="NZ_CP054139.1"/>
</dbReference>
<dbReference type="EMBL" id="CP054139">
    <property type="protein sequence ID" value="QKJ29812.1"/>
    <property type="molecule type" value="Genomic_DNA"/>
</dbReference>
<evidence type="ECO:0000256" key="4">
    <source>
        <dbReference type="ARBA" id="ARBA00022692"/>
    </source>
</evidence>
<dbReference type="GO" id="GO:0005886">
    <property type="term" value="C:plasma membrane"/>
    <property type="evidence" value="ECO:0007669"/>
    <property type="project" value="UniProtKB-SubCell"/>
</dbReference>
<evidence type="ECO:0000256" key="3">
    <source>
        <dbReference type="ARBA" id="ARBA00022475"/>
    </source>
</evidence>
<feature type="transmembrane region" description="Helical" evidence="8">
    <location>
        <begin position="279"/>
        <end position="297"/>
    </location>
</feature>
<dbReference type="PANTHER" id="PTHR30347">
    <property type="entry name" value="POTASSIUM CHANNEL RELATED"/>
    <property type="match status" value="1"/>
</dbReference>
<keyword evidence="4 8" id="KW-0812">Transmembrane</keyword>
<evidence type="ECO:0000256" key="8">
    <source>
        <dbReference type="SAM" id="Phobius"/>
    </source>
</evidence>
<name>A0A7D4QEQ3_9SPHI</name>
<organism evidence="12 13">
    <name type="scientific">Mucilaginibacter mali</name>
    <dbReference type="NCBI Taxonomy" id="2740462"/>
    <lineage>
        <taxon>Bacteria</taxon>
        <taxon>Pseudomonadati</taxon>
        <taxon>Bacteroidota</taxon>
        <taxon>Sphingobacteriia</taxon>
        <taxon>Sphingobacteriales</taxon>
        <taxon>Sphingobacteriaceae</taxon>
        <taxon>Mucilaginibacter</taxon>
    </lineage>
</organism>
<dbReference type="SUPFAM" id="SSF82689">
    <property type="entry name" value="Mechanosensitive channel protein MscS (YggB), C-terminal domain"/>
    <property type="match status" value="1"/>
</dbReference>
<evidence type="ECO:0000256" key="9">
    <source>
        <dbReference type="SAM" id="SignalP"/>
    </source>
</evidence>
<feature type="domain" description="Mechanosensitive ion channel MscS C-terminal" evidence="11">
    <location>
        <begin position="720"/>
        <end position="800"/>
    </location>
</feature>
<dbReference type="InterPro" id="IPR023408">
    <property type="entry name" value="MscS_beta-dom_sf"/>
</dbReference>
<evidence type="ECO:0000313" key="12">
    <source>
        <dbReference type="EMBL" id="QKJ29812.1"/>
    </source>
</evidence>
<evidence type="ECO:0000313" key="13">
    <source>
        <dbReference type="Proteomes" id="UP000505355"/>
    </source>
</evidence>
<dbReference type="Gene3D" id="2.30.30.60">
    <property type="match status" value="1"/>
</dbReference>
<evidence type="ECO:0000256" key="7">
    <source>
        <dbReference type="SAM" id="MobiDB-lite"/>
    </source>
</evidence>
<feature type="transmembrane region" description="Helical" evidence="8">
    <location>
        <begin position="508"/>
        <end position="531"/>
    </location>
</feature>
<protein>
    <submittedName>
        <fullName evidence="12">Mechanosensitive ion channel</fullName>
    </submittedName>
</protein>
<dbReference type="Proteomes" id="UP000505355">
    <property type="component" value="Chromosome"/>
</dbReference>
<evidence type="ECO:0000256" key="5">
    <source>
        <dbReference type="ARBA" id="ARBA00022989"/>
    </source>
</evidence>